<reference evidence="1" key="1">
    <citation type="submission" date="2022-08" db="EMBL/GenBank/DDBJ databases">
        <authorList>
            <person name="Kallberg Y."/>
            <person name="Tangrot J."/>
            <person name="Rosling A."/>
        </authorList>
    </citation>
    <scope>NUCLEOTIDE SEQUENCE</scope>
    <source>
        <strain evidence="1">Wild A</strain>
    </source>
</reference>
<dbReference type="PANTHER" id="PTHR31511:SF12">
    <property type="entry name" value="RHO TERMINATION FACTOR N-TERMINAL DOMAIN-CONTAINING PROTEIN"/>
    <property type="match status" value="1"/>
</dbReference>
<gene>
    <name evidence="1" type="ORF">FWILDA_LOCUS18741</name>
</gene>
<dbReference type="AlphaFoldDB" id="A0A9W4X6M4"/>
<name>A0A9W4X6M4_9GLOM</name>
<feature type="non-terminal residue" evidence="1">
    <location>
        <position position="94"/>
    </location>
</feature>
<dbReference type="EMBL" id="CAMKVN010019529">
    <property type="protein sequence ID" value="CAI2198775.1"/>
    <property type="molecule type" value="Genomic_DNA"/>
</dbReference>
<evidence type="ECO:0000313" key="2">
    <source>
        <dbReference type="Proteomes" id="UP001153678"/>
    </source>
</evidence>
<dbReference type="PANTHER" id="PTHR31511">
    <property type="entry name" value="PROTEIN CBG23764"/>
    <property type="match status" value="1"/>
</dbReference>
<protein>
    <submittedName>
        <fullName evidence="1">15965_t:CDS:1</fullName>
    </submittedName>
</protein>
<dbReference type="Proteomes" id="UP001153678">
    <property type="component" value="Unassembled WGS sequence"/>
</dbReference>
<proteinExistence type="predicted"/>
<evidence type="ECO:0000313" key="1">
    <source>
        <dbReference type="EMBL" id="CAI2198775.1"/>
    </source>
</evidence>
<accession>A0A9W4X6M4</accession>
<keyword evidence="2" id="KW-1185">Reference proteome</keyword>
<sequence>SQDRFLETKFLPIHEFTTKLHEKITQEDYEYTQKLDPSYYVSLSALSWDSMLKMTRVKIELLTDIAMYDFIEKAKYSKIAITCQRYFKANNPKI</sequence>
<feature type="non-terminal residue" evidence="1">
    <location>
        <position position="1"/>
    </location>
</feature>
<comment type="caution">
    <text evidence="1">The sequence shown here is derived from an EMBL/GenBank/DDBJ whole genome shotgun (WGS) entry which is preliminary data.</text>
</comment>
<organism evidence="1 2">
    <name type="scientific">Funneliformis geosporum</name>
    <dbReference type="NCBI Taxonomy" id="1117311"/>
    <lineage>
        <taxon>Eukaryota</taxon>
        <taxon>Fungi</taxon>
        <taxon>Fungi incertae sedis</taxon>
        <taxon>Mucoromycota</taxon>
        <taxon>Glomeromycotina</taxon>
        <taxon>Glomeromycetes</taxon>
        <taxon>Glomerales</taxon>
        <taxon>Glomeraceae</taxon>
        <taxon>Funneliformis</taxon>
    </lineage>
</organism>
<dbReference type="OrthoDB" id="414982at2759"/>